<dbReference type="Proteomes" id="UP000053766">
    <property type="component" value="Unassembled WGS sequence"/>
</dbReference>
<organism evidence="3 4">
    <name type="scientific">Dictyocaulus viviparus</name>
    <name type="common">Bovine lungworm</name>
    <dbReference type="NCBI Taxonomy" id="29172"/>
    <lineage>
        <taxon>Eukaryota</taxon>
        <taxon>Metazoa</taxon>
        <taxon>Ecdysozoa</taxon>
        <taxon>Nematoda</taxon>
        <taxon>Chromadorea</taxon>
        <taxon>Rhabditida</taxon>
        <taxon>Rhabditina</taxon>
        <taxon>Rhabditomorpha</taxon>
        <taxon>Strongyloidea</taxon>
        <taxon>Metastrongylidae</taxon>
        <taxon>Dictyocaulus</taxon>
    </lineage>
</organism>
<feature type="transmembrane region" description="Helical" evidence="2">
    <location>
        <begin position="27"/>
        <end position="52"/>
    </location>
</feature>
<name>A0A0D8XA50_DICVI</name>
<reference evidence="4" key="2">
    <citation type="journal article" date="2016" name="Sci. Rep.">
        <title>Dictyocaulus viviparus genome, variome and transcriptome elucidate lungworm biology and support future intervention.</title>
        <authorList>
            <person name="McNulty S.N."/>
            <person name="Strube C."/>
            <person name="Rosa B.A."/>
            <person name="Martin J.C."/>
            <person name="Tyagi R."/>
            <person name="Choi Y.J."/>
            <person name="Wang Q."/>
            <person name="Hallsworth Pepin K."/>
            <person name="Zhang X."/>
            <person name="Ozersky P."/>
            <person name="Wilson R.K."/>
            <person name="Sternberg P.W."/>
            <person name="Gasser R.B."/>
            <person name="Mitreva M."/>
        </authorList>
    </citation>
    <scope>NUCLEOTIDE SEQUENCE [LARGE SCALE GENOMIC DNA]</scope>
    <source>
        <strain evidence="4">HannoverDv2000</strain>
    </source>
</reference>
<evidence type="ECO:0000313" key="4">
    <source>
        <dbReference type="Proteomes" id="UP000053766"/>
    </source>
</evidence>
<dbReference type="AlphaFoldDB" id="A0A0D8XA50"/>
<evidence type="ECO:0000256" key="1">
    <source>
        <dbReference type="SAM" id="MobiDB-lite"/>
    </source>
</evidence>
<keyword evidence="2" id="KW-0812">Transmembrane</keyword>
<keyword evidence="2" id="KW-0472">Membrane</keyword>
<reference evidence="3 4" key="1">
    <citation type="submission" date="2013-11" db="EMBL/GenBank/DDBJ databases">
        <title>Draft genome of the bovine lungworm Dictyocaulus viviparus.</title>
        <authorList>
            <person name="Mitreva M."/>
        </authorList>
    </citation>
    <scope>NUCLEOTIDE SEQUENCE [LARGE SCALE GENOMIC DNA]</scope>
    <source>
        <strain evidence="3 4">HannoverDv2000</strain>
    </source>
</reference>
<keyword evidence="2" id="KW-1133">Transmembrane helix</keyword>
<feature type="region of interest" description="Disordered" evidence="1">
    <location>
        <begin position="59"/>
        <end position="78"/>
    </location>
</feature>
<protein>
    <submittedName>
        <fullName evidence="3">Uncharacterized protein</fullName>
    </submittedName>
</protein>
<accession>A0A0D8XA50</accession>
<dbReference type="OrthoDB" id="10579646at2759"/>
<proteinExistence type="predicted"/>
<evidence type="ECO:0000256" key="2">
    <source>
        <dbReference type="SAM" id="Phobius"/>
    </source>
</evidence>
<evidence type="ECO:0000313" key="3">
    <source>
        <dbReference type="EMBL" id="KJH40642.1"/>
    </source>
</evidence>
<keyword evidence="4" id="KW-1185">Reference proteome</keyword>
<dbReference type="EMBL" id="KN717071">
    <property type="protein sequence ID" value="KJH40642.1"/>
    <property type="molecule type" value="Genomic_DNA"/>
</dbReference>
<sequence length="78" mass="9173">MYLCSFLTAYIFLLIFSYMHDELMIPLHLPICQFVVFNIFVGILGFYIWLLFPRRFTNETSPIRTNKGDTNKSAQLST</sequence>
<gene>
    <name evidence="3" type="ORF">DICVIV_13398</name>
</gene>